<feature type="signal peptide" evidence="1">
    <location>
        <begin position="1"/>
        <end position="22"/>
    </location>
</feature>
<keyword evidence="3" id="KW-1185">Reference proteome</keyword>
<dbReference type="RefSeq" id="WP_140826096.1">
    <property type="nucleotide sequence ID" value="NZ_VFYP01000001.1"/>
</dbReference>
<name>A0A504UKJ8_9HYPH</name>
<dbReference type="Gene3D" id="2.60.40.1880">
    <property type="entry name" value="Invasion associated locus B (IalB) protein"/>
    <property type="match status" value="1"/>
</dbReference>
<accession>A0A504UKJ8</accession>
<comment type="caution">
    <text evidence="2">The sequence shown here is derived from an EMBL/GenBank/DDBJ whole genome shotgun (WGS) entry which is preliminary data.</text>
</comment>
<evidence type="ECO:0000256" key="1">
    <source>
        <dbReference type="SAM" id="SignalP"/>
    </source>
</evidence>
<gene>
    <name evidence="2" type="ORF">FJQ55_02220</name>
</gene>
<dbReference type="EMBL" id="VFYP01000001">
    <property type="protein sequence ID" value="TPP09716.1"/>
    <property type="molecule type" value="Genomic_DNA"/>
</dbReference>
<feature type="chain" id="PRO_5021490740" evidence="1">
    <location>
        <begin position="23"/>
        <end position="353"/>
    </location>
</feature>
<protein>
    <submittedName>
        <fullName evidence="2">DUF1176 domain-containing protein</fullName>
    </submittedName>
</protein>
<proteinExistence type="predicted"/>
<dbReference type="Pfam" id="PF06674">
    <property type="entry name" value="DUF1176"/>
    <property type="match status" value="1"/>
</dbReference>
<dbReference type="OrthoDB" id="330924at2"/>
<reference evidence="2 3" key="1">
    <citation type="submission" date="2019-06" db="EMBL/GenBank/DDBJ databases">
        <title>Rhizobium sp. CL12 isolated from roots of soybean.</title>
        <authorList>
            <person name="Wang C."/>
        </authorList>
    </citation>
    <scope>NUCLEOTIDE SEQUENCE [LARGE SCALE GENOMIC DNA]</scope>
    <source>
        <strain evidence="2 3">CL12</strain>
    </source>
</reference>
<evidence type="ECO:0000313" key="2">
    <source>
        <dbReference type="EMBL" id="TPP09716.1"/>
    </source>
</evidence>
<organism evidence="2 3">
    <name type="scientific">Rhizobium glycinendophyticum</name>
    <dbReference type="NCBI Taxonomy" id="2589807"/>
    <lineage>
        <taxon>Bacteria</taxon>
        <taxon>Pseudomonadati</taxon>
        <taxon>Pseudomonadota</taxon>
        <taxon>Alphaproteobacteria</taxon>
        <taxon>Hyphomicrobiales</taxon>
        <taxon>Rhizobiaceae</taxon>
        <taxon>Rhizobium/Agrobacterium group</taxon>
        <taxon>Rhizobium</taxon>
    </lineage>
</organism>
<sequence>MHALKLTITLAALVGSTLSSQADDGSYKEFKSWQVLCSQTRSCTMRQFISDNPLSGFELQRSGKPEAPVTLVVTPSDSAVAESEGAPEVTITVDGAAPLVLKAPSVTADAGSYAFQLHGDFIGTGLIESLKNGTTATITMKRGDKIAKGDLPLAGAAASLLFIDEYQDRIGHTDAMNATGDKAPNPPLPISDIATIDELPDAIRAHFAEGSDCADTDSSMFNGNALSHKIDDNTTLYVTPCGMSGAYNVPYVAYVDSFGMIAQLAFPTMVDGAPSATPQAFNLAYDWTNKTFSSFFKGRGIGDCGTYSRWRLAEGAMGPQLVLSEETFRDCPEQFSETDEIDPGSWPKTWPVK</sequence>
<dbReference type="InterPro" id="IPR009560">
    <property type="entry name" value="DUF1176"/>
</dbReference>
<dbReference type="Proteomes" id="UP000316429">
    <property type="component" value="Unassembled WGS sequence"/>
</dbReference>
<dbReference type="AlphaFoldDB" id="A0A504UKJ8"/>
<keyword evidence="1" id="KW-0732">Signal</keyword>
<dbReference type="InterPro" id="IPR038696">
    <property type="entry name" value="IalB_sf"/>
</dbReference>
<evidence type="ECO:0000313" key="3">
    <source>
        <dbReference type="Proteomes" id="UP000316429"/>
    </source>
</evidence>